<reference evidence="6" key="1">
    <citation type="journal article" date="2019" name="Int. J. Syst. Evol. Microbiol.">
        <title>The Global Catalogue of Microorganisms (GCM) 10K type strain sequencing project: providing services to taxonomists for standard genome sequencing and annotation.</title>
        <authorList>
            <consortium name="The Broad Institute Genomics Platform"/>
            <consortium name="The Broad Institute Genome Sequencing Center for Infectious Disease"/>
            <person name="Wu L."/>
            <person name="Ma J."/>
        </authorList>
    </citation>
    <scope>NUCLEOTIDE SEQUENCE [LARGE SCALE GENOMIC DNA]</scope>
    <source>
        <strain evidence="6">JCM 17217</strain>
    </source>
</reference>
<name>A0ABP7QVE4_9BACT</name>
<dbReference type="SMART" id="SM00387">
    <property type="entry name" value="HATPase_c"/>
    <property type="match status" value="1"/>
</dbReference>
<gene>
    <name evidence="5" type="ORF">GCM10022407_36280</name>
</gene>
<keyword evidence="3" id="KW-0597">Phosphoprotein</keyword>
<accession>A0ABP7QVE4</accession>
<dbReference type="Proteomes" id="UP001501556">
    <property type="component" value="Unassembled WGS sequence"/>
</dbReference>
<dbReference type="InterPro" id="IPR005467">
    <property type="entry name" value="His_kinase_dom"/>
</dbReference>
<comment type="caution">
    <text evidence="5">The sequence shown here is derived from an EMBL/GenBank/DDBJ whole genome shotgun (WGS) entry which is preliminary data.</text>
</comment>
<dbReference type="SUPFAM" id="SSF55785">
    <property type="entry name" value="PYP-like sensor domain (PAS domain)"/>
    <property type="match status" value="1"/>
</dbReference>
<keyword evidence="6" id="KW-1185">Reference proteome</keyword>
<dbReference type="Pfam" id="PF02518">
    <property type="entry name" value="HATPase_c"/>
    <property type="match status" value="1"/>
</dbReference>
<dbReference type="PROSITE" id="PS50109">
    <property type="entry name" value="HIS_KIN"/>
    <property type="match status" value="1"/>
</dbReference>
<dbReference type="Gene3D" id="3.30.565.10">
    <property type="entry name" value="Histidine kinase-like ATPase, C-terminal domain"/>
    <property type="match status" value="1"/>
</dbReference>
<dbReference type="InterPro" id="IPR036890">
    <property type="entry name" value="HATPase_C_sf"/>
</dbReference>
<evidence type="ECO:0000256" key="3">
    <source>
        <dbReference type="ARBA" id="ARBA00022553"/>
    </source>
</evidence>
<dbReference type="InterPro" id="IPR000014">
    <property type="entry name" value="PAS"/>
</dbReference>
<organism evidence="5 6">
    <name type="scientific">Hymenobacter antarcticus</name>
    <dbReference type="NCBI Taxonomy" id="486270"/>
    <lineage>
        <taxon>Bacteria</taxon>
        <taxon>Pseudomonadati</taxon>
        <taxon>Bacteroidota</taxon>
        <taxon>Cytophagia</taxon>
        <taxon>Cytophagales</taxon>
        <taxon>Hymenobacteraceae</taxon>
        <taxon>Hymenobacter</taxon>
    </lineage>
</organism>
<dbReference type="Gene3D" id="3.30.450.20">
    <property type="entry name" value="PAS domain"/>
    <property type="match status" value="1"/>
</dbReference>
<dbReference type="SUPFAM" id="SSF55874">
    <property type="entry name" value="ATPase domain of HSP90 chaperone/DNA topoisomerase II/histidine kinase"/>
    <property type="match status" value="1"/>
</dbReference>
<dbReference type="CDD" id="cd00130">
    <property type="entry name" value="PAS"/>
    <property type="match status" value="1"/>
</dbReference>
<dbReference type="InterPro" id="IPR035965">
    <property type="entry name" value="PAS-like_dom_sf"/>
</dbReference>
<evidence type="ECO:0000259" key="4">
    <source>
        <dbReference type="PROSITE" id="PS50109"/>
    </source>
</evidence>
<dbReference type="PANTHER" id="PTHR43547:SF2">
    <property type="entry name" value="HYBRID SIGNAL TRANSDUCTION HISTIDINE KINASE C"/>
    <property type="match status" value="1"/>
</dbReference>
<dbReference type="InterPro" id="IPR003594">
    <property type="entry name" value="HATPase_dom"/>
</dbReference>
<dbReference type="PANTHER" id="PTHR43547">
    <property type="entry name" value="TWO-COMPONENT HISTIDINE KINASE"/>
    <property type="match status" value="1"/>
</dbReference>
<dbReference type="RefSeq" id="WP_345126604.1">
    <property type="nucleotide sequence ID" value="NZ_BAABDI010000033.1"/>
</dbReference>
<dbReference type="EC" id="2.7.13.3" evidence="2"/>
<dbReference type="PRINTS" id="PR00344">
    <property type="entry name" value="BCTRLSENSOR"/>
</dbReference>
<comment type="catalytic activity">
    <reaction evidence="1">
        <text>ATP + protein L-histidine = ADP + protein N-phospho-L-histidine.</text>
        <dbReference type="EC" id="2.7.13.3"/>
    </reaction>
</comment>
<dbReference type="EMBL" id="BAABDI010000033">
    <property type="protein sequence ID" value="GAA3988423.1"/>
    <property type="molecule type" value="Genomic_DNA"/>
</dbReference>
<proteinExistence type="predicted"/>
<dbReference type="InterPro" id="IPR004358">
    <property type="entry name" value="Sig_transdc_His_kin-like_C"/>
</dbReference>
<sequence>MNDFADFFLNQATADPHVQFVYDLAARRVVFVNAAYERVLHGTRSQVNEELPALLQRLHPDDLAYIAHYWEKWVQGLMTNEVEVRLQHPGQPNQWFCLSPYYQEDADGRVLLGGTLRDVSVMKRYQENADLFNSRKNATLEILSHDLSGSFIMVQQIAEFLHEEVVAPAESRIPELLAVLETTSRDSVKMIRELINLEFLTSANSDLKMNRVDVGAILRVPLDQLQVGQQLLGHNFTYSLPAEPIYANLDVNKFTQVLINLVSNALKFTPDEGNVAVHIEPGPGCVRIHVVDDGVGIPLAMQPYLFERFTKARRPGLRGEVTTGLGLVLCKTIVEWHYGTILVNSVENEGSTFTVEIPRSEAVSSRVPVDLAEVEG</sequence>
<evidence type="ECO:0000256" key="2">
    <source>
        <dbReference type="ARBA" id="ARBA00012438"/>
    </source>
</evidence>
<evidence type="ECO:0000313" key="5">
    <source>
        <dbReference type="EMBL" id="GAA3988423.1"/>
    </source>
</evidence>
<feature type="domain" description="Histidine kinase" evidence="4">
    <location>
        <begin position="142"/>
        <end position="361"/>
    </location>
</feature>
<protein>
    <recommendedName>
        <fullName evidence="2">histidine kinase</fullName>
        <ecNumber evidence="2">2.7.13.3</ecNumber>
    </recommendedName>
</protein>
<evidence type="ECO:0000256" key="1">
    <source>
        <dbReference type="ARBA" id="ARBA00000085"/>
    </source>
</evidence>
<evidence type="ECO:0000313" key="6">
    <source>
        <dbReference type="Proteomes" id="UP001501556"/>
    </source>
</evidence>